<evidence type="ECO:0000256" key="5">
    <source>
        <dbReference type="SAM" id="MobiDB-lite"/>
    </source>
</evidence>
<accession>A0ABZ0RM76</accession>
<dbReference type="InterPro" id="IPR050738">
    <property type="entry name" value="Sulfatase"/>
</dbReference>
<evidence type="ECO:0000256" key="1">
    <source>
        <dbReference type="ARBA" id="ARBA00008779"/>
    </source>
</evidence>
<name>A0ABZ0RM76_9BACT</name>
<feature type="domain" description="Sulfatase N-terminal" evidence="6">
    <location>
        <begin position="35"/>
        <end position="365"/>
    </location>
</feature>
<dbReference type="Gene3D" id="3.30.1120.10">
    <property type="match status" value="1"/>
</dbReference>
<sequence>MLKRGIISTISGGLLAALLSGVAVAEVKSPAMSRPNIVFVLCDDLGYGDVQCLNPEQGKIKTPWVDKLASEGMIFTDVHSGSSVCTPTRYGLMTGRYSWRTKLQRGVVQGFKPNLIAEDRPTVASFLKAQGYHTGIVGKWHLNFDYLDPETGVALKKKNKSSLAPVGSTIPDGPVNRGFDYYHGFHHAGDMRGVIENNKVIAHDDVINMLPRLTRKAVEYIDARAAEKDVPFFLYVPLGSPHTPIVPTEEWQGKSGLGDYGDFVMQTDASVGAILEALDRNGLSDNTLVIFSSDNGCSKAANIPALAKQGHIVSAGMRGSKADLWDGGHRVPFIVRWPGKVAAGSSSDQLICLTDFFATLSELTGKPLPSGSAEDSVSFLPALSGKPIVSTRNGVIHHSYTGHFAYRMGKWKLLLAKGSGGWTSPTEKQMPKGSLPAQLYDMEADPAETTNLYTTHPEVAAQLLAQLEADVARGRSTEGPASQNDVKQINLWKSGQ</sequence>
<dbReference type="EMBL" id="CP138858">
    <property type="protein sequence ID" value="WPJ96261.1"/>
    <property type="molecule type" value="Genomic_DNA"/>
</dbReference>
<keyword evidence="2" id="KW-0479">Metal-binding</keyword>
<evidence type="ECO:0000256" key="4">
    <source>
        <dbReference type="ARBA" id="ARBA00022837"/>
    </source>
</evidence>
<dbReference type="RefSeq" id="WP_319833124.1">
    <property type="nucleotide sequence ID" value="NZ_CP138858.1"/>
</dbReference>
<dbReference type="Proteomes" id="UP001324993">
    <property type="component" value="Chromosome"/>
</dbReference>
<dbReference type="PANTHER" id="PTHR42693:SF53">
    <property type="entry name" value="ENDO-4-O-SULFATASE"/>
    <property type="match status" value="1"/>
</dbReference>
<protein>
    <submittedName>
        <fullName evidence="7">Arylsulfatase</fullName>
    </submittedName>
</protein>
<dbReference type="InterPro" id="IPR000917">
    <property type="entry name" value="Sulfatase_N"/>
</dbReference>
<dbReference type="Pfam" id="PF00884">
    <property type="entry name" value="Sulfatase"/>
    <property type="match status" value="1"/>
</dbReference>
<dbReference type="SUPFAM" id="SSF53649">
    <property type="entry name" value="Alkaline phosphatase-like"/>
    <property type="match status" value="1"/>
</dbReference>
<comment type="similarity">
    <text evidence="1">Belongs to the sulfatase family.</text>
</comment>
<keyword evidence="8" id="KW-1185">Reference proteome</keyword>
<feature type="region of interest" description="Disordered" evidence="5">
    <location>
        <begin position="473"/>
        <end position="496"/>
    </location>
</feature>
<dbReference type="InterPro" id="IPR017850">
    <property type="entry name" value="Alkaline_phosphatase_core_sf"/>
</dbReference>
<organism evidence="7 8">
    <name type="scientific">Coraliomargarita algicola</name>
    <dbReference type="NCBI Taxonomy" id="3092156"/>
    <lineage>
        <taxon>Bacteria</taxon>
        <taxon>Pseudomonadati</taxon>
        <taxon>Verrucomicrobiota</taxon>
        <taxon>Opitutia</taxon>
        <taxon>Puniceicoccales</taxon>
        <taxon>Coraliomargaritaceae</taxon>
        <taxon>Coraliomargarita</taxon>
    </lineage>
</organism>
<dbReference type="PROSITE" id="PS00523">
    <property type="entry name" value="SULFATASE_1"/>
    <property type="match status" value="1"/>
</dbReference>
<feature type="compositionally biased region" description="Polar residues" evidence="5">
    <location>
        <begin position="479"/>
        <end position="496"/>
    </location>
</feature>
<gene>
    <name evidence="7" type="ORF">SH580_00915</name>
</gene>
<evidence type="ECO:0000313" key="8">
    <source>
        <dbReference type="Proteomes" id="UP001324993"/>
    </source>
</evidence>
<keyword evidence="4" id="KW-0106">Calcium</keyword>
<dbReference type="Gene3D" id="3.40.720.10">
    <property type="entry name" value="Alkaline Phosphatase, subunit A"/>
    <property type="match status" value="1"/>
</dbReference>
<keyword evidence="3" id="KW-0378">Hydrolase</keyword>
<dbReference type="CDD" id="cd16143">
    <property type="entry name" value="ARS_like"/>
    <property type="match status" value="1"/>
</dbReference>
<evidence type="ECO:0000313" key="7">
    <source>
        <dbReference type="EMBL" id="WPJ96261.1"/>
    </source>
</evidence>
<proteinExistence type="inferred from homology"/>
<evidence type="ECO:0000256" key="3">
    <source>
        <dbReference type="ARBA" id="ARBA00022801"/>
    </source>
</evidence>
<dbReference type="InterPro" id="IPR024607">
    <property type="entry name" value="Sulfatase_CS"/>
</dbReference>
<evidence type="ECO:0000259" key="6">
    <source>
        <dbReference type="Pfam" id="PF00884"/>
    </source>
</evidence>
<evidence type="ECO:0000256" key="2">
    <source>
        <dbReference type="ARBA" id="ARBA00022723"/>
    </source>
</evidence>
<dbReference type="PANTHER" id="PTHR42693">
    <property type="entry name" value="ARYLSULFATASE FAMILY MEMBER"/>
    <property type="match status" value="1"/>
</dbReference>
<dbReference type="PROSITE" id="PS00149">
    <property type="entry name" value="SULFATASE_2"/>
    <property type="match status" value="1"/>
</dbReference>
<reference evidence="7 8" key="1">
    <citation type="submission" date="2023-11" db="EMBL/GenBank/DDBJ databases">
        <title>Coraliomargarita sp. nov., isolated from marine algae.</title>
        <authorList>
            <person name="Lee J.K."/>
            <person name="Baek J.H."/>
            <person name="Kim J.M."/>
            <person name="Choi D.G."/>
            <person name="Jeon C.O."/>
        </authorList>
    </citation>
    <scope>NUCLEOTIDE SEQUENCE [LARGE SCALE GENOMIC DNA]</scope>
    <source>
        <strain evidence="7 8">J2-16</strain>
    </source>
</reference>